<evidence type="ECO:0000313" key="5">
    <source>
        <dbReference type="EMBL" id="CAD9779086.1"/>
    </source>
</evidence>
<comment type="subunit">
    <text evidence="3">Heterodimer of an alpha and a beta subunit.</text>
</comment>
<dbReference type="PANTHER" id="PTHR10653">
    <property type="entry name" value="F-ACTIN-CAPPING PROTEIN SUBUNIT ALPHA"/>
    <property type="match status" value="1"/>
</dbReference>
<reference evidence="5" key="1">
    <citation type="submission" date="2021-01" db="EMBL/GenBank/DDBJ databases">
        <authorList>
            <person name="Corre E."/>
            <person name="Pelletier E."/>
            <person name="Niang G."/>
            <person name="Scheremetjew M."/>
            <person name="Finn R."/>
            <person name="Kale V."/>
            <person name="Holt S."/>
            <person name="Cochrane G."/>
            <person name="Meng A."/>
            <person name="Brown T."/>
            <person name="Cohen L."/>
        </authorList>
    </citation>
    <scope>NUCLEOTIDE SEQUENCE</scope>
    <source>
        <strain evidence="5">CCMP622</strain>
    </source>
</reference>
<dbReference type="GO" id="GO:0030036">
    <property type="term" value="P:actin cytoskeleton organization"/>
    <property type="evidence" value="ECO:0007669"/>
    <property type="project" value="TreeGrafter"/>
</dbReference>
<proteinExistence type="inferred from homology"/>
<evidence type="ECO:0000256" key="3">
    <source>
        <dbReference type="RuleBase" id="RU365077"/>
    </source>
</evidence>
<dbReference type="Pfam" id="PF01267">
    <property type="entry name" value="F-actin_cap_A"/>
    <property type="match status" value="1"/>
</dbReference>
<protein>
    <recommendedName>
        <fullName evidence="3">F-actin-capping protein subunit alpha</fullName>
    </recommendedName>
</protein>
<dbReference type="AlphaFoldDB" id="A0A7S2U4A8"/>
<dbReference type="InterPro" id="IPR042276">
    <property type="entry name" value="CapZ_alpha/beta_2"/>
</dbReference>
<gene>
    <name evidence="5" type="ORF">LSP00402_LOCUS23103</name>
</gene>
<dbReference type="PRINTS" id="PR00191">
    <property type="entry name" value="FACTINCAPA"/>
</dbReference>
<dbReference type="SUPFAM" id="SSF90096">
    <property type="entry name" value="Subunits of heterodimeric actin filament capping protein Capz"/>
    <property type="match status" value="1"/>
</dbReference>
<dbReference type="PANTHER" id="PTHR10653:SF0">
    <property type="entry name" value="F-ACTIN-CAPPING PROTEIN SUBUNIT ALPHA"/>
    <property type="match status" value="1"/>
</dbReference>
<dbReference type="CDD" id="cd17039">
    <property type="entry name" value="Ubl_ubiquitin_like"/>
    <property type="match status" value="1"/>
</dbReference>
<evidence type="ECO:0000256" key="1">
    <source>
        <dbReference type="ARBA" id="ARBA00022467"/>
    </source>
</evidence>
<dbReference type="SMART" id="SM00213">
    <property type="entry name" value="UBQ"/>
    <property type="match status" value="1"/>
</dbReference>
<dbReference type="GO" id="GO:0008290">
    <property type="term" value="C:F-actin capping protein complex"/>
    <property type="evidence" value="ECO:0007669"/>
    <property type="project" value="UniProtKB-UniRule"/>
</dbReference>
<dbReference type="GO" id="GO:0051015">
    <property type="term" value="F:actin filament binding"/>
    <property type="evidence" value="ECO:0007669"/>
    <property type="project" value="TreeGrafter"/>
</dbReference>
<feature type="domain" description="Ubiquitin-like" evidence="4">
    <location>
        <begin position="1"/>
        <end position="75"/>
    </location>
</feature>
<keyword evidence="2 3" id="KW-0009">Actin-binding</keyword>
<dbReference type="Gene3D" id="3.10.20.90">
    <property type="entry name" value="Phosphatidylinositol 3-kinase Catalytic Subunit, Chain A, domain 1"/>
    <property type="match status" value="1"/>
</dbReference>
<evidence type="ECO:0000259" key="4">
    <source>
        <dbReference type="PROSITE" id="PS50053"/>
    </source>
</evidence>
<evidence type="ECO:0000256" key="2">
    <source>
        <dbReference type="ARBA" id="ARBA00023203"/>
    </source>
</evidence>
<dbReference type="GO" id="GO:0030863">
    <property type="term" value="C:cortical cytoskeleton"/>
    <property type="evidence" value="ECO:0007669"/>
    <property type="project" value="TreeGrafter"/>
</dbReference>
<dbReference type="PROSITE" id="PS50053">
    <property type="entry name" value="UBIQUITIN_2"/>
    <property type="match status" value="1"/>
</dbReference>
<dbReference type="Gene3D" id="3.90.1150.210">
    <property type="entry name" value="F-actin capping protein, beta subunit"/>
    <property type="match status" value="1"/>
</dbReference>
<comment type="similarity">
    <text evidence="3">Belongs to the F-actin-capping protein alpha subunit family.</text>
</comment>
<dbReference type="InterPro" id="IPR002189">
    <property type="entry name" value="CapZ_alpha"/>
</dbReference>
<sequence>MQIFITDLKGRSSTLEIKGSETVWELKEKITDLTGIEESSQLLSVNGRQLENSSLLSSHLHTGSCIHLAIAMKGGSGDDDEEEEEASPEEKFQIASYFITQSPPGEVDFVVNDVVTLVDDNSILDEKNLNLIMKKHNEDSFVIAEADGKMAIFSAHGDLGEGKYFDPVNKRVLKADYQKKTFSVTSDPVPESKYESYRVAIMEAATKYLDSAYNKKTMNRANKKHVVAVYANDSGDINICISAVNEKIRAAFWSGGWNSQFTVNVASKGEAKVESLIKARVHCFEEGNVQLVSKLEKKDASVTIGEPGATAKAVVAAVEKIESAYQGSMEEMYITLAQSAFKKMRRILPVNQKKMDWRMAAHNVASQMHS</sequence>
<dbReference type="InterPro" id="IPR000626">
    <property type="entry name" value="Ubiquitin-like_dom"/>
</dbReference>
<comment type="function">
    <text evidence="3">F-actin-capping proteins bind in a Ca(2+)-independent manner to the fast growing ends of actin filaments (barbed end) thereby blocking the exchange of subunits at these ends. Unlike other capping proteins (such as gelsolin and severin), these proteins do not sever actin filaments.</text>
</comment>
<dbReference type="EMBL" id="HBHP01037678">
    <property type="protein sequence ID" value="CAD9779086.1"/>
    <property type="molecule type" value="Transcribed_RNA"/>
</dbReference>
<dbReference type="InterPro" id="IPR029071">
    <property type="entry name" value="Ubiquitin-like_domsf"/>
</dbReference>
<accession>A0A7S2U4A8</accession>
<dbReference type="InterPro" id="IPR042489">
    <property type="entry name" value="CapZ_alpha_1"/>
</dbReference>
<dbReference type="InterPro" id="IPR037282">
    <property type="entry name" value="CapZ_alpha/beta"/>
</dbReference>
<name>A0A7S2U4A8_9EUKA</name>
<dbReference type="GO" id="GO:0051016">
    <property type="term" value="P:barbed-end actin filament capping"/>
    <property type="evidence" value="ECO:0007669"/>
    <property type="project" value="UniProtKB-UniRule"/>
</dbReference>
<organism evidence="5">
    <name type="scientific">Lotharella oceanica</name>
    <dbReference type="NCBI Taxonomy" id="641309"/>
    <lineage>
        <taxon>Eukaryota</taxon>
        <taxon>Sar</taxon>
        <taxon>Rhizaria</taxon>
        <taxon>Cercozoa</taxon>
        <taxon>Chlorarachniophyceae</taxon>
        <taxon>Lotharella</taxon>
    </lineage>
</organism>
<dbReference type="SUPFAM" id="SSF54236">
    <property type="entry name" value="Ubiquitin-like"/>
    <property type="match status" value="1"/>
</dbReference>
<keyword evidence="1 3" id="KW-0117">Actin capping</keyword>
<dbReference type="Gene3D" id="3.30.1140.60">
    <property type="entry name" value="F-actin capping protein, alpha subunit"/>
    <property type="match status" value="1"/>
</dbReference>
<dbReference type="Pfam" id="PF00240">
    <property type="entry name" value="ubiquitin"/>
    <property type="match status" value="1"/>
</dbReference>